<proteinExistence type="predicted"/>
<feature type="chain" id="PRO_5014966550" evidence="1">
    <location>
        <begin position="24"/>
        <end position="272"/>
    </location>
</feature>
<name>A0A2L0EU13_SORCE</name>
<protein>
    <submittedName>
        <fullName evidence="2">Membrane protein</fullName>
    </submittedName>
</protein>
<gene>
    <name evidence="2" type="primary">spr</name>
    <name evidence="2" type="ORF">SOCE26_042320</name>
</gene>
<dbReference type="OrthoDB" id="5506794at2"/>
<accession>A0A2L0EU13</accession>
<organism evidence="2 3">
    <name type="scientific">Sorangium cellulosum</name>
    <name type="common">Polyangium cellulosum</name>
    <dbReference type="NCBI Taxonomy" id="56"/>
    <lineage>
        <taxon>Bacteria</taxon>
        <taxon>Pseudomonadati</taxon>
        <taxon>Myxococcota</taxon>
        <taxon>Polyangia</taxon>
        <taxon>Polyangiales</taxon>
        <taxon>Polyangiaceae</taxon>
        <taxon>Sorangium</taxon>
    </lineage>
</organism>
<feature type="signal peptide" evidence="1">
    <location>
        <begin position="1"/>
        <end position="23"/>
    </location>
</feature>
<sequence length="272" mass="29232">MEHSPNLAAFVLAVAALSTSACVAPLDPEEETEGSASQAIHAHNALTSNALTSNALTSNALTSNALTSNALTSNALTSNALTADALHDPAARTLLRYVVGCALPAGERFTVDLDGTTFAFHGELGLAQGWGKEGGACDKECRTWVSGCVIARVNYLGERVSISVRGDRAELQADKAERREYHTQEATYYGDIFSAEPHYHACLPRHAWAIPRVCGPSTETCAIEIAGRCDEVCEAPRRDGSFPNCRATFRTRSGERHVRRAPYHGSITVFLR</sequence>
<evidence type="ECO:0000256" key="1">
    <source>
        <dbReference type="SAM" id="SignalP"/>
    </source>
</evidence>
<keyword evidence="1" id="KW-0732">Signal</keyword>
<dbReference type="EMBL" id="CP012673">
    <property type="protein sequence ID" value="AUX42798.1"/>
    <property type="molecule type" value="Genomic_DNA"/>
</dbReference>
<reference evidence="2 3" key="1">
    <citation type="submission" date="2015-09" db="EMBL/GenBank/DDBJ databases">
        <title>Sorangium comparison.</title>
        <authorList>
            <person name="Zaburannyi N."/>
            <person name="Bunk B."/>
            <person name="Overmann J."/>
            <person name="Mueller R."/>
        </authorList>
    </citation>
    <scope>NUCLEOTIDE SEQUENCE [LARGE SCALE GENOMIC DNA]</scope>
    <source>
        <strain evidence="2 3">So ce26</strain>
    </source>
</reference>
<dbReference type="RefSeq" id="WP_104981558.1">
    <property type="nucleotide sequence ID" value="NZ_CP012673.1"/>
</dbReference>
<dbReference type="Proteomes" id="UP000238348">
    <property type="component" value="Chromosome"/>
</dbReference>
<evidence type="ECO:0000313" key="2">
    <source>
        <dbReference type="EMBL" id="AUX42798.1"/>
    </source>
</evidence>
<dbReference type="AlphaFoldDB" id="A0A2L0EU13"/>
<evidence type="ECO:0000313" key="3">
    <source>
        <dbReference type="Proteomes" id="UP000238348"/>
    </source>
</evidence>